<dbReference type="Gene3D" id="3.30.1310.10">
    <property type="entry name" value="Nucleoid-associated protein YbaB-like domain"/>
    <property type="match status" value="1"/>
</dbReference>
<gene>
    <name evidence="1" type="ORF">KO481_25720</name>
</gene>
<evidence type="ECO:0000313" key="1">
    <source>
        <dbReference type="EMBL" id="MBU3064916.1"/>
    </source>
</evidence>
<organism evidence="1 2">
    <name type="scientific">Nocardia albiluteola</name>
    <dbReference type="NCBI Taxonomy" id="2842303"/>
    <lineage>
        <taxon>Bacteria</taxon>
        <taxon>Bacillati</taxon>
        <taxon>Actinomycetota</taxon>
        <taxon>Actinomycetes</taxon>
        <taxon>Mycobacteriales</taxon>
        <taxon>Nocardiaceae</taxon>
        <taxon>Nocardia</taxon>
    </lineage>
</organism>
<name>A0ABS6B683_9NOCA</name>
<accession>A0ABS6B683</accession>
<dbReference type="Proteomes" id="UP000733379">
    <property type="component" value="Unassembled WGS sequence"/>
</dbReference>
<keyword evidence="2" id="KW-1185">Reference proteome</keyword>
<evidence type="ECO:0000313" key="2">
    <source>
        <dbReference type="Proteomes" id="UP000733379"/>
    </source>
</evidence>
<reference evidence="1 2" key="1">
    <citation type="submission" date="2021-06" db="EMBL/GenBank/DDBJ databases">
        <title>Actinomycetes sequencing.</title>
        <authorList>
            <person name="Shan Q."/>
        </authorList>
    </citation>
    <scope>NUCLEOTIDE SEQUENCE [LARGE SCALE GENOMIC DNA]</scope>
    <source>
        <strain evidence="1 2">NEAU-G5</strain>
    </source>
</reference>
<dbReference type="Pfam" id="PF02575">
    <property type="entry name" value="YbaB_DNA_bd"/>
    <property type="match status" value="1"/>
</dbReference>
<proteinExistence type="predicted"/>
<dbReference type="InterPro" id="IPR004401">
    <property type="entry name" value="YbaB/EbfC"/>
</dbReference>
<sequence length="102" mass="11057">MSDVSDAVDELRSYAGRMRELSDRMRAIRVEETSPDGSVTVTVDGEGRLVDIRLSHSVSRLTSTQFGQRLVDAGHAAARRAMAEQSALVAAFNDPDPPNPDT</sequence>
<protein>
    <submittedName>
        <fullName evidence="1">YbaB/EbfC family nucleoid-associated protein</fullName>
    </submittedName>
</protein>
<dbReference type="InterPro" id="IPR036894">
    <property type="entry name" value="YbaB-like_sf"/>
</dbReference>
<dbReference type="SUPFAM" id="SSF82607">
    <property type="entry name" value="YbaB-like"/>
    <property type="match status" value="1"/>
</dbReference>
<comment type="caution">
    <text evidence="1">The sequence shown here is derived from an EMBL/GenBank/DDBJ whole genome shotgun (WGS) entry which is preliminary data.</text>
</comment>
<dbReference type="EMBL" id="JAHKNI010000009">
    <property type="protein sequence ID" value="MBU3064916.1"/>
    <property type="molecule type" value="Genomic_DNA"/>
</dbReference>